<keyword evidence="2" id="KW-1185">Reference proteome</keyword>
<gene>
    <name evidence="1" type="ORF">OV287_03740</name>
</gene>
<proteinExistence type="predicted"/>
<evidence type="ECO:0000313" key="1">
    <source>
        <dbReference type="EMBL" id="MCY1073586.1"/>
    </source>
</evidence>
<protein>
    <submittedName>
        <fullName evidence="1">Uncharacterized protein</fullName>
    </submittedName>
</protein>
<accession>A0ABT3ZWA5</accession>
<dbReference type="RefSeq" id="WP_267532586.1">
    <property type="nucleotide sequence ID" value="NZ_JAPNKA010000001.1"/>
</dbReference>
<evidence type="ECO:0000313" key="2">
    <source>
        <dbReference type="Proteomes" id="UP001207654"/>
    </source>
</evidence>
<dbReference type="Proteomes" id="UP001207654">
    <property type="component" value="Unassembled WGS sequence"/>
</dbReference>
<organism evidence="1 2">
    <name type="scientific">Archangium lansingense</name>
    <dbReference type="NCBI Taxonomy" id="2995310"/>
    <lineage>
        <taxon>Bacteria</taxon>
        <taxon>Pseudomonadati</taxon>
        <taxon>Myxococcota</taxon>
        <taxon>Myxococcia</taxon>
        <taxon>Myxococcales</taxon>
        <taxon>Cystobacterineae</taxon>
        <taxon>Archangiaceae</taxon>
        <taxon>Archangium</taxon>
    </lineage>
</organism>
<reference evidence="1 2" key="1">
    <citation type="submission" date="2022-11" db="EMBL/GenBank/DDBJ databases">
        <title>Minimal conservation of predation-associated metabolite biosynthetic gene clusters underscores biosynthetic potential of Myxococcota including descriptions for ten novel species: Archangium lansinium sp. nov., Myxococcus landrumus sp. nov., Nannocystis bai.</title>
        <authorList>
            <person name="Ahearne A."/>
            <person name="Stevens C."/>
            <person name="Phillips K."/>
        </authorList>
    </citation>
    <scope>NUCLEOTIDE SEQUENCE [LARGE SCALE GENOMIC DNA]</scope>
    <source>
        <strain evidence="1 2">MIWBW</strain>
    </source>
</reference>
<comment type="caution">
    <text evidence="1">The sequence shown here is derived from an EMBL/GenBank/DDBJ whole genome shotgun (WGS) entry which is preliminary data.</text>
</comment>
<sequence length="749" mass="81166">MAGALSDAFGAALTKDAAHFKATLNNFFVESSVNLLLYEVLSPISGEDAAGKDTEKLAPLIQCLAEGLAEQSVVSSRCKPGTEQAVKDLKDALGVVGCGTPASLGIDTDCHVIDRVIARVSAGQAVVPADAARALAAVMTSPTVQRADLRSYLLNFAELLEQGMESGLFRPTAEFLEKQLHDEDTVQELIKYNPLPPTPHFGHALASAANDGEFAQALKDCGQPLDAFNEWTQVRAKGFIDKQRRALLKGEPVDATPYQKLMSYACPSPPAGGGTAAQTVTMLRQNAAFEYSALVVYNGITRYAVPLLAAAALLDYVRNSDVAVFDDAVRRIVAFAVRQLTVRALMLRDLEAEEAAPTDPSKRIQKLRPLKDALTVCEVQDILFFLSPQAYSHPAAGTVCFAFKSRAVSIASDVSPYAIPATGLTPALRAQRAERLAEATSGFLEGLQALTSTQSSLRELEVGQLLRVAAFTVEGRDDVARKSLARFGVDLLVAQVDRRSSSMLGVTEKACEEDRRTTSIFEVFTDSKVGACVALVLIRSAYFPIADFLWEQGFKESTAEELATRTYTSLAQSRSLDSMPFIFNVGLGACRNTSATHYMRGSATQTHRYGWYVGVVFRRFSDKLLGANYIMPLTSNSVWRDGYGALTVVDKFGLAFYKYNGRSTQLEFGLFAGGFLDALVRTVADTGEDERYWLTGLTLGAPRMWGKDIGLEGHVGFAMPFSFNNRDRFGWTVGATLVVPVSAVLGEKE</sequence>
<dbReference type="EMBL" id="JAPNKA010000001">
    <property type="protein sequence ID" value="MCY1073586.1"/>
    <property type="molecule type" value="Genomic_DNA"/>
</dbReference>
<name>A0ABT3ZWA5_9BACT</name>